<dbReference type="AlphaFoldDB" id="A0A915K9H9"/>
<evidence type="ECO:0000313" key="3">
    <source>
        <dbReference type="WBParaSite" id="nRc.2.0.1.t34815-RA"/>
    </source>
</evidence>
<feature type="region of interest" description="Disordered" evidence="1">
    <location>
        <begin position="1"/>
        <end position="28"/>
    </location>
</feature>
<reference evidence="3" key="1">
    <citation type="submission" date="2022-11" db="UniProtKB">
        <authorList>
            <consortium name="WormBaseParasite"/>
        </authorList>
    </citation>
    <scope>IDENTIFICATION</scope>
</reference>
<dbReference type="Proteomes" id="UP000887565">
    <property type="component" value="Unplaced"/>
</dbReference>
<sequence length="43" mass="5007">MWRVRRKNTNIPNTTEGNGGNERHQIRRYTKKTLGCGFSGWGQ</sequence>
<dbReference type="WBParaSite" id="nRc.2.0.1.t34815-RA">
    <property type="protein sequence ID" value="nRc.2.0.1.t34815-RA"/>
    <property type="gene ID" value="nRc.2.0.1.g34815"/>
</dbReference>
<keyword evidence="2" id="KW-1185">Reference proteome</keyword>
<evidence type="ECO:0000313" key="2">
    <source>
        <dbReference type="Proteomes" id="UP000887565"/>
    </source>
</evidence>
<protein>
    <submittedName>
        <fullName evidence="3">Uncharacterized protein</fullName>
    </submittedName>
</protein>
<accession>A0A915K9H9</accession>
<evidence type="ECO:0000256" key="1">
    <source>
        <dbReference type="SAM" id="MobiDB-lite"/>
    </source>
</evidence>
<name>A0A915K9H9_ROMCU</name>
<organism evidence="2 3">
    <name type="scientific">Romanomermis culicivorax</name>
    <name type="common">Nematode worm</name>
    <dbReference type="NCBI Taxonomy" id="13658"/>
    <lineage>
        <taxon>Eukaryota</taxon>
        <taxon>Metazoa</taxon>
        <taxon>Ecdysozoa</taxon>
        <taxon>Nematoda</taxon>
        <taxon>Enoplea</taxon>
        <taxon>Dorylaimia</taxon>
        <taxon>Mermithida</taxon>
        <taxon>Mermithoidea</taxon>
        <taxon>Mermithidae</taxon>
        <taxon>Romanomermis</taxon>
    </lineage>
</organism>
<proteinExistence type="predicted"/>